<dbReference type="RefSeq" id="WP_011899603.1">
    <property type="nucleotide sequence ID" value="NZ_JAAVJF010000003.1"/>
</dbReference>
<dbReference type="CDD" id="cd04181">
    <property type="entry name" value="NTP_transferase"/>
    <property type="match status" value="1"/>
</dbReference>
<gene>
    <name evidence="2" type="ORF">HC235_06985</name>
</gene>
<evidence type="ECO:0000259" key="1">
    <source>
        <dbReference type="Pfam" id="PF00483"/>
    </source>
</evidence>
<keyword evidence="2" id="KW-0808">Transferase</keyword>
<dbReference type="EMBL" id="JAAVJF010000003">
    <property type="protein sequence ID" value="NYR15681.1"/>
    <property type="molecule type" value="Genomic_DNA"/>
</dbReference>
<dbReference type="InterPro" id="IPR050486">
    <property type="entry name" value="Mannose-1P_guanyltransferase"/>
</dbReference>
<comment type="caution">
    <text evidence="2">The sequence shown here is derived from an EMBL/GenBank/DDBJ whole genome shotgun (WGS) entry which is preliminary data.</text>
</comment>
<dbReference type="GO" id="GO:0016740">
    <property type="term" value="F:transferase activity"/>
    <property type="evidence" value="ECO:0007669"/>
    <property type="project" value="UniProtKB-KW"/>
</dbReference>
<dbReference type="OMA" id="YAFSGIH"/>
<keyword evidence="3" id="KW-1185">Reference proteome</keyword>
<dbReference type="InterPro" id="IPR029044">
    <property type="entry name" value="Nucleotide-diphossugar_trans"/>
</dbReference>
<dbReference type="Proteomes" id="UP000554766">
    <property type="component" value="Unassembled WGS sequence"/>
</dbReference>
<dbReference type="SUPFAM" id="SSF53448">
    <property type="entry name" value="Nucleotide-diphospho-sugar transferases"/>
    <property type="match status" value="1"/>
</dbReference>
<sequence>MKAVILAAGLGTRLRPITFFVPKPLVAVRGVPLISRIIEWLRLNGVREIAVVGYYMQDILERYLSEFYPDITFFKSRKLLGTAGQLYYAKEWAEGDVAVANTDVLTNLDLTPPLQLHKQTGALLTVVGQNLRTSLRFGVLEMEGAMLKAWREKPTFEYITSTGIYIASEEVLKNLEERYLDMNELASSLLPRVAVYVAKEAVFHDVGTLDDLLKAGGLEVSCLKP</sequence>
<evidence type="ECO:0000313" key="2">
    <source>
        <dbReference type="EMBL" id="NYR15681.1"/>
    </source>
</evidence>
<reference evidence="2 3" key="1">
    <citation type="journal article" date="2020" name="Nat. Commun.">
        <title>The structures of two archaeal type IV pili illuminate evolutionary relationships.</title>
        <authorList>
            <person name="Wang F."/>
            <person name="Baquero D.P."/>
            <person name="Su Z."/>
            <person name="Beltran L.C."/>
            <person name="Prangishvili D."/>
            <person name="Krupovic M."/>
            <person name="Egelman E.H."/>
        </authorList>
    </citation>
    <scope>NUCLEOTIDE SEQUENCE [LARGE SCALE GENOMIC DNA]</scope>
    <source>
        <strain evidence="2 3">2GA</strain>
    </source>
</reference>
<dbReference type="GeneID" id="5055377"/>
<evidence type="ECO:0000313" key="3">
    <source>
        <dbReference type="Proteomes" id="UP000554766"/>
    </source>
</evidence>
<dbReference type="InterPro" id="IPR005835">
    <property type="entry name" value="NTP_transferase_dom"/>
</dbReference>
<name>A0A7L4P9V4_9CREN</name>
<protein>
    <submittedName>
        <fullName evidence="2">Nucleotidyltransferase family protein</fullName>
    </submittedName>
</protein>
<proteinExistence type="predicted"/>
<feature type="domain" description="Nucleotidyl transferase" evidence="1">
    <location>
        <begin position="2"/>
        <end position="215"/>
    </location>
</feature>
<accession>A0A7L4P9V4</accession>
<dbReference type="PANTHER" id="PTHR22572">
    <property type="entry name" value="SUGAR-1-PHOSPHATE GUANYL TRANSFERASE"/>
    <property type="match status" value="1"/>
</dbReference>
<organism evidence="2 3">
    <name type="scientific">Pyrobaculum arsenaticum</name>
    <dbReference type="NCBI Taxonomy" id="121277"/>
    <lineage>
        <taxon>Archaea</taxon>
        <taxon>Thermoproteota</taxon>
        <taxon>Thermoprotei</taxon>
        <taxon>Thermoproteales</taxon>
        <taxon>Thermoproteaceae</taxon>
        <taxon>Pyrobaculum</taxon>
    </lineage>
</organism>
<dbReference type="Pfam" id="PF00483">
    <property type="entry name" value="NTP_transferase"/>
    <property type="match status" value="1"/>
</dbReference>
<dbReference type="Gene3D" id="3.90.550.10">
    <property type="entry name" value="Spore Coat Polysaccharide Biosynthesis Protein SpsA, Chain A"/>
    <property type="match status" value="1"/>
</dbReference>
<dbReference type="AlphaFoldDB" id="A0A7L4P9V4"/>